<dbReference type="CDD" id="cd20736">
    <property type="entry name" value="PoNe_Nuclease"/>
    <property type="match status" value="1"/>
</dbReference>
<gene>
    <name evidence="3" type="ORF">SAMN04489860_2059</name>
</gene>
<keyword evidence="3" id="KW-0378">Hydrolase</keyword>
<comment type="similarity">
    <text evidence="1 2">Belongs to the UPF0102 family.</text>
</comment>
<dbReference type="RefSeq" id="WP_083372442.1">
    <property type="nucleotide sequence ID" value="NZ_LT629776.1"/>
</dbReference>
<dbReference type="HAMAP" id="MF_00048">
    <property type="entry name" value="UPF0102"/>
    <property type="match status" value="1"/>
</dbReference>
<protein>
    <recommendedName>
        <fullName evidence="2">UPF0102 protein SAMN04489860_2059</fullName>
    </recommendedName>
</protein>
<dbReference type="InterPro" id="IPR003509">
    <property type="entry name" value="UPF0102_YraN-like"/>
</dbReference>
<keyword evidence="3" id="KW-0540">Nuclease</keyword>
<dbReference type="InterPro" id="IPR011335">
    <property type="entry name" value="Restrct_endonuc-II-like"/>
</dbReference>
<dbReference type="EMBL" id="LT629776">
    <property type="protein sequence ID" value="SDS66196.1"/>
    <property type="molecule type" value="Genomic_DNA"/>
</dbReference>
<evidence type="ECO:0000256" key="2">
    <source>
        <dbReference type="HAMAP-Rule" id="MF_00048"/>
    </source>
</evidence>
<keyword evidence="4" id="KW-1185">Reference proteome</keyword>
<accession>A0A1H1U1R8</accession>
<dbReference type="InterPro" id="IPR011856">
    <property type="entry name" value="tRNA_endonuc-like_dom_sf"/>
</dbReference>
<dbReference type="STRING" id="545619.SAMN04489860_2059"/>
<dbReference type="PANTHER" id="PTHR34039:SF1">
    <property type="entry name" value="UPF0102 PROTEIN YRAN"/>
    <property type="match status" value="1"/>
</dbReference>
<dbReference type="Gene3D" id="3.40.1350.10">
    <property type="match status" value="1"/>
</dbReference>
<evidence type="ECO:0000256" key="1">
    <source>
        <dbReference type="ARBA" id="ARBA00006738"/>
    </source>
</evidence>
<dbReference type="eggNOG" id="COG0792">
    <property type="taxonomic scope" value="Bacteria"/>
</dbReference>
<keyword evidence="3" id="KW-0255">Endonuclease</keyword>
<dbReference type="Pfam" id="PF02021">
    <property type="entry name" value="UPF0102"/>
    <property type="match status" value="1"/>
</dbReference>
<name>A0A1H1U1R8_9CELL</name>
<sequence length="118" mass="12862">MRAKDAVGRYGESVAVRHLESLGWQIVARNWRTARGELDVVALDGDVLVAVEVKTRRGVVSGHPAEAVTPAKLARIRRLTGEWLSLDRSHPASVRIDVVAVVVARAGAAQIEHLRGVW</sequence>
<dbReference type="GO" id="GO:0004519">
    <property type="term" value="F:endonuclease activity"/>
    <property type="evidence" value="ECO:0007669"/>
    <property type="project" value="UniProtKB-KW"/>
</dbReference>
<dbReference type="NCBIfam" id="NF009154">
    <property type="entry name" value="PRK12497.3-3"/>
    <property type="match status" value="1"/>
</dbReference>
<organism evidence="3 4">
    <name type="scientific">Paraoerskovia marina</name>
    <dbReference type="NCBI Taxonomy" id="545619"/>
    <lineage>
        <taxon>Bacteria</taxon>
        <taxon>Bacillati</taxon>
        <taxon>Actinomycetota</taxon>
        <taxon>Actinomycetes</taxon>
        <taxon>Micrococcales</taxon>
        <taxon>Cellulomonadaceae</taxon>
        <taxon>Paraoerskovia</taxon>
    </lineage>
</organism>
<dbReference type="SUPFAM" id="SSF52980">
    <property type="entry name" value="Restriction endonuclease-like"/>
    <property type="match status" value="1"/>
</dbReference>
<dbReference type="AlphaFoldDB" id="A0A1H1U1R8"/>
<evidence type="ECO:0000313" key="4">
    <source>
        <dbReference type="Proteomes" id="UP000185663"/>
    </source>
</evidence>
<evidence type="ECO:0000313" key="3">
    <source>
        <dbReference type="EMBL" id="SDS66196.1"/>
    </source>
</evidence>
<proteinExistence type="inferred from homology"/>
<dbReference type="OrthoDB" id="9794876at2"/>
<reference evidence="3 4" key="1">
    <citation type="submission" date="2016-10" db="EMBL/GenBank/DDBJ databases">
        <authorList>
            <person name="de Groot N.N."/>
        </authorList>
    </citation>
    <scope>NUCLEOTIDE SEQUENCE [LARGE SCALE GENOMIC DNA]</scope>
    <source>
        <strain evidence="3 4">DSM 22126</strain>
    </source>
</reference>
<dbReference type="PANTHER" id="PTHR34039">
    <property type="entry name" value="UPF0102 PROTEIN YRAN"/>
    <property type="match status" value="1"/>
</dbReference>
<dbReference type="GO" id="GO:0003676">
    <property type="term" value="F:nucleic acid binding"/>
    <property type="evidence" value="ECO:0007669"/>
    <property type="project" value="InterPro"/>
</dbReference>
<dbReference type="Proteomes" id="UP000185663">
    <property type="component" value="Chromosome I"/>
</dbReference>